<feature type="domain" description="DUF7730" evidence="2">
    <location>
        <begin position="61"/>
        <end position="119"/>
    </location>
</feature>
<keyword evidence="4" id="KW-1185">Reference proteome</keyword>
<dbReference type="STRING" id="1448318.A0A319DWU9"/>
<dbReference type="AlphaFoldDB" id="A0A319DWU9"/>
<protein>
    <recommendedName>
        <fullName evidence="2">DUF7730 domain-containing protein</fullName>
    </recommendedName>
</protein>
<sequence>MRHFDTWLLRDPYSIFHYYPSGRRWPETIRELIQTRQICSPDASSNGPSSNAPIPPADSTSQPTSAFFQRLPPEIRLMIYTHVFGQDTTIHLVQVKNKIRHVRCSHPAPLDKHRQCCPESVARWRTTPTTTSTTTRTTTTNITPTFEPKPTTTTKSPNQTTEPTTSKLYPHTSPSLSNTLTPQTASLLHVCKAMYTESSPLLYRTMHFDTDDLYTFLSFTSQLPAPHLQSLRSVTIHYTPLWTPLSGQEHSFSVYTHTHNDFLWKRTWEVVRKKCTGLERLRLALDLGSFVGVVAAGIPGGGAAAGGMTVTGGHRVPFGMEENWVQPLLKVRGLRQFELGVMVKCDRVARRVLEAEGLVREVEALRAGVRGVVCQSRDEEEEMVVQGRKGRLAIMAA</sequence>
<evidence type="ECO:0000313" key="3">
    <source>
        <dbReference type="EMBL" id="PYI01720.1"/>
    </source>
</evidence>
<feature type="region of interest" description="Disordered" evidence="1">
    <location>
        <begin position="39"/>
        <end position="65"/>
    </location>
</feature>
<evidence type="ECO:0000313" key="4">
    <source>
        <dbReference type="Proteomes" id="UP000248423"/>
    </source>
</evidence>
<name>A0A319DWU9_ASPSB</name>
<dbReference type="Proteomes" id="UP000248423">
    <property type="component" value="Unassembled WGS sequence"/>
</dbReference>
<dbReference type="VEuPathDB" id="FungiDB:BO78DRAFT_378472"/>
<dbReference type="PANTHER" id="PTHR38790:SF4">
    <property type="entry name" value="2EXR DOMAIN-CONTAINING PROTEIN"/>
    <property type="match status" value="1"/>
</dbReference>
<reference evidence="3 4" key="1">
    <citation type="submission" date="2018-02" db="EMBL/GenBank/DDBJ databases">
        <title>The genomes of Aspergillus section Nigri reveals drivers in fungal speciation.</title>
        <authorList>
            <consortium name="DOE Joint Genome Institute"/>
            <person name="Vesth T.C."/>
            <person name="Nybo J."/>
            <person name="Theobald S."/>
            <person name="Brandl J."/>
            <person name="Frisvad J.C."/>
            <person name="Nielsen K.F."/>
            <person name="Lyhne E.K."/>
            <person name="Kogle M.E."/>
            <person name="Kuo A."/>
            <person name="Riley R."/>
            <person name="Clum A."/>
            <person name="Nolan M."/>
            <person name="Lipzen A."/>
            <person name="Salamov A."/>
            <person name="Henrissat B."/>
            <person name="Wiebenga A."/>
            <person name="De vries R.P."/>
            <person name="Grigoriev I.V."/>
            <person name="Mortensen U.H."/>
            <person name="Andersen M.R."/>
            <person name="Baker S.E."/>
        </authorList>
    </citation>
    <scope>NUCLEOTIDE SEQUENCE [LARGE SCALE GENOMIC DNA]</scope>
    <source>
        <strain evidence="3 4">CBS 121057</strain>
    </source>
</reference>
<accession>A0A319DWU9</accession>
<feature type="region of interest" description="Disordered" evidence="1">
    <location>
        <begin position="128"/>
        <end position="176"/>
    </location>
</feature>
<gene>
    <name evidence="3" type="ORF">BO78DRAFT_378472</name>
</gene>
<feature type="compositionally biased region" description="Low complexity" evidence="1">
    <location>
        <begin position="128"/>
        <end position="165"/>
    </location>
</feature>
<dbReference type="Pfam" id="PF24864">
    <property type="entry name" value="DUF7730"/>
    <property type="match status" value="2"/>
</dbReference>
<dbReference type="EMBL" id="KZ826408">
    <property type="protein sequence ID" value="PYI01720.1"/>
    <property type="molecule type" value="Genomic_DNA"/>
</dbReference>
<evidence type="ECO:0000259" key="2">
    <source>
        <dbReference type="Pfam" id="PF24864"/>
    </source>
</evidence>
<feature type="domain" description="DUF7730" evidence="2">
    <location>
        <begin position="164"/>
        <end position="285"/>
    </location>
</feature>
<dbReference type="OrthoDB" id="515692at2759"/>
<dbReference type="PANTHER" id="PTHR38790">
    <property type="entry name" value="2EXR DOMAIN-CONTAINING PROTEIN-RELATED"/>
    <property type="match status" value="1"/>
</dbReference>
<organism evidence="3 4">
    <name type="scientific">Aspergillus sclerotiicarbonarius (strain CBS 121057 / IBT 28362)</name>
    <dbReference type="NCBI Taxonomy" id="1448318"/>
    <lineage>
        <taxon>Eukaryota</taxon>
        <taxon>Fungi</taxon>
        <taxon>Dikarya</taxon>
        <taxon>Ascomycota</taxon>
        <taxon>Pezizomycotina</taxon>
        <taxon>Eurotiomycetes</taxon>
        <taxon>Eurotiomycetidae</taxon>
        <taxon>Eurotiales</taxon>
        <taxon>Aspergillaceae</taxon>
        <taxon>Aspergillus</taxon>
        <taxon>Aspergillus subgen. Circumdati</taxon>
    </lineage>
</organism>
<evidence type="ECO:0000256" key="1">
    <source>
        <dbReference type="SAM" id="MobiDB-lite"/>
    </source>
</evidence>
<dbReference type="InterPro" id="IPR056632">
    <property type="entry name" value="DUF7730"/>
</dbReference>
<proteinExistence type="predicted"/>